<organism evidence="2">
    <name type="scientific">Mucor ambiguus</name>
    <dbReference type="NCBI Taxonomy" id="91626"/>
    <lineage>
        <taxon>Eukaryota</taxon>
        <taxon>Fungi</taxon>
        <taxon>Fungi incertae sedis</taxon>
        <taxon>Mucoromycota</taxon>
        <taxon>Mucoromycotina</taxon>
        <taxon>Mucoromycetes</taxon>
        <taxon>Mucorales</taxon>
        <taxon>Mucorineae</taxon>
        <taxon>Mucoraceae</taxon>
        <taxon>Mucor</taxon>
    </lineage>
</organism>
<evidence type="ECO:0000313" key="3">
    <source>
        <dbReference type="Proteomes" id="UP000053815"/>
    </source>
</evidence>
<gene>
    <name evidence="2" type="ORF">MAM1_0016d01486</name>
</gene>
<protein>
    <submittedName>
        <fullName evidence="2">Uncharacterized protein</fullName>
    </submittedName>
</protein>
<dbReference type="Proteomes" id="UP000053815">
    <property type="component" value="Unassembled WGS sequence"/>
</dbReference>
<evidence type="ECO:0000313" key="2">
    <source>
        <dbReference type="EMBL" id="GAN02047.1"/>
    </source>
</evidence>
<dbReference type="OrthoDB" id="2232221at2759"/>
<keyword evidence="3" id="KW-1185">Reference proteome</keyword>
<dbReference type="AlphaFoldDB" id="A0A0C9MG06"/>
<reference evidence="2" key="1">
    <citation type="submission" date="2014-09" db="EMBL/GenBank/DDBJ databases">
        <title>Draft genome sequence of an oleaginous Mucoromycotina fungus Mucor ambiguus NBRC6742.</title>
        <authorList>
            <person name="Takeda I."/>
            <person name="Yamane N."/>
            <person name="Morita T."/>
            <person name="Tamano K."/>
            <person name="Machida M."/>
            <person name="Baker S."/>
            <person name="Koike H."/>
        </authorList>
    </citation>
    <scope>NUCLEOTIDE SEQUENCE</scope>
    <source>
        <strain evidence="2">NBRC 6742</strain>
    </source>
</reference>
<name>A0A0C9MG06_9FUNG</name>
<proteinExistence type="predicted"/>
<accession>A0A0C9MG06</accession>
<evidence type="ECO:0000256" key="1">
    <source>
        <dbReference type="SAM" id="MobiDB-lite"/>
    </source>
</evidence>
<feature type="compositionally biased region" description="Low complexity" evidence="1">
    <location>
        <begin position="240"/>
        <end position="249"/>
    </location>
</feature>
<feature type="region of interest" description="Disordered" evidence="1">
    <location>
        <begin position="226"/>
        <end position="249"/>
    </location>
</feature>
<sequence length="422" mass="47214">MSVVTMATKVMSPSSCSFEHRLGTGGEFNTCSQQANSPYHRAATSNTAAAATAHLKLKSPSTCSSAFDEDDQDEQTKRNKLIQAATNRLRQKRLEIKLQAMMAQVVEMQCQLDIIKLDTSTSLQLLPSSNISETQLSHFEKRLAQHIADLQQIFQRSSQREEASIPIKHKETRASSTISSLLSNILYSKSNNSNSVMMREEQQQDSDYSILGGSIHHHQKRKKRRHYQQHGSMQNNVVRTSSPPTITSASTSDLFEEIDDEENNISPGSTETTSSVCWSSFDMMSDNNSISVQPLHQEAITNARNRHELLVLHSIPPSSIQAASEISKPVVDRNALDDVLSFLNDAELNTHDDRLVRDIYEILEQGYTSNKLPIATQPTSTSFPTFHLLQKLLDKGMKWIKFAIVMVLAIIINLKKGPQSFL</sequence>
<dbReference type="EMBL" id="DF836305">
    <property type="protein sequence ID" value="GAN02047.1"/>
    <property type="molecule type" value="Genomic_DNA"/>
</dbReference>